<accession>A0A2T2XL44</accession>
<evidence type="ECO:0000313" key="2">
    <source>
        <dbReference type="EMBL" id="PSR35213.1"/>
    </source>
</evidence>
<reference evidence="2 3" key="1">
    <citation type="journal article" date="2014" name="BMC Genomics">
        <title>Comparison of environmental and isolate Sulfobacillus genomes reveals diverse carbon, sulfur, nitrogen, and hydrogen metabolisms.</title>
        <authorList>
            <person name="Justice N.B."/>
            <person name="Norman A."/>
            <person name="Brown C.T."/>
            <person name="Singh A."/>
            <person name="Thomas B.C."/>
            <person name="Banfield J.F."/>
        </authorList>
    </citation>
    <scope>NUCLEOTIDE SEQUENCE [LARGE SCALE GENOMIC DNA]</scope>
    <source>
        <strain evidence="2">AMDSBA4</strain>
    </source>
</reference>
<gene>
    <name evidence="2" type="primary">spoIIM</name>
    <name evidence="2" type="ORF">C7B46_02040</name>
</gene>
<sequence>MLARGSSLALTNQFKRYRTSLMIASATLGLGVVFGGLAIGTLTMADKAMLINYIHRFIQVESHTPIGADLFTRTLINNLKLLGLLYVLGVSVAGMPLVPVVLFFRGFVAGFAVGFLATSMAWQGIWLSVVTVGLQSLFIVPAVLITSALALEFSWNLVSPKGRENGPLILEKFAVFTVFVALMGLVMTVGTAFESGVAPFLMHLLSNWGI</sequence>
<dbReference type="PIRSF" id="PIRSF038973">
    <property type="entry name" value="SpoIIM"/>
    <property type="match status" value="1"/>
</dbReference>
<organism evidence="2 3">
    <name type="scientific">Sulfobacillus benefaciens</name>
    <dbReference type="NCBI Taxonomy" id="453960"/>
    <lineage>
        <taxon>Bacteria</taxon>
        <taxon>Bacillati</taxon>
        <taxon>Bacillota</taxon>
        <taxon>Clostridia</taxon>
        <taxon>Eubacteriales</taxon>
        <taxon>Clostridiales Family XVII. Incertae Sedis</taxon>
        <taxon>Sulfobacillus</taxon>
    </lineage>
</organism>
<feature type="transmembrane region" description="Helical" evidence="1">
    <location>
        <begin position="81"/>
        <end position="104"/>
    </location>
</feature>
<evidence type="ECO:0000256" key="1">
    <source>
        <dbReference type="SAM" id="Phobius"/>
    </source>
</evidence>
<comment type="caution">
    <text evidence="2">The sequence shown here is derived from an EMBL/GenBank/DDBJ whole genome shotgun (WGS) entry which is preliminary data.</text>
</comment>
<evidence type="ECO:0000313" key="3">
    <source>
        <dbReference type="Proteomes" id="UP000242972"/>
    </source>
</evidence>
<keyword evidence="1" id="KW-0472">Membrane</keyword>
<proteinExistence type="predicted"/>
<keyword evidence="1" id="KW-0812">Transmembrane</keyword>
<feature type="transmembrane region" description="Helical" evidence="1">
    <location>
        <begin position="21"/>
        <end position="45"/>
    </location>
</feature>
<protein>
    <submittedName>
        <fullName evidence="2">Stage II sporulation protein M</fullName>
    </submittedName>
</protein>
<dbReference type="Pfam" id="PF01944">
    <property type="entry name" value="SpoIIM"/>
    <property type="match status" value="1"/>
</dbReference>
<dbReference type="InterPro" id="IPR014196">
    <property type="entry name" value="SpoIIM"/>
</dbReference>
<dbReference type="AlphaFoldDB" id="A0A2T2XL44"/>
<feature type="transmembrane region" description="Helical" evidence="1">
    <location>
        <begin position="138"/>
        <end position="158"/>
    </location>
</feature>
<dbReference type="EMBL" id="PXYW01000003">
    <property type="protein sequence ID" value="PSR35213.1"/>
    <property type="molecule type" value="Genomic_DNA"/>
</dbReference>
<feature type="transmembrane region" description="Helical" evidence="1">
    <location>
        <begin position="111"/>
        <end position="132"/>
    </location>
</feature>
<dbReference type="InterPro" id="IPR002798">
    <property type="entry name" value="SpoIIM-like"/>
</dbReference>
<dbReference type="Proteomes" id="UP000242972">
    <property type="component" value="Unassembled WGS sequence"/>
</dbReference>
<name>A0A2T2XL44_9FIRM</name>
<feature type="transmembrane region" description="Helical" evidence="1">
    <location>
        <begin position="170"/>
        <end position="193"/>
    </location>
</feature>
<keyword evidence="1" id="KW-1133">Transmembrane helix</keyword>
<dbReference type="NCBIfam" id="TIGR02831">
    <property type="entry name" value="spo_II_M"/>
    <property type="match status" value="1"/>
</dbReference>